<dbReference type="SUPFAM" id="SSF48113">
    <property type="entry name" value="Heme-dependent peroxidases"/>
    <property type="match status" value="1"/>
</dbReference>
<feature type="binding site" description="axial binding residue" evidence="7">
    <location>
        <position position="365"/>
    </location>
    <ligand>
        <name>heme b</name>
        <dbReference type="ChEBI" id="CHEBI:60344"/>
    </ligand>
    <ligandPart>
        <name>Fe</name>
        <dbReference type="ChEBI" id="CHEBI:18248"/>
    </ligandPart>
</feature>
<evidence type="ECO:0000256" key="5">
    <source>
        <dbReference type="ARBA" id="ARBA00023002"/>
    </source>
</evidence>
<dbReference type="GO" id="GO:0006979">
    <property type="term" value="P:response to oxidative stress"/>
    <property type="evidence" value="ECO:0007669"/>
    <property type="project" value="InterPro"/>
</dbReference>
<reference evidence="9" key="1">
    <citation type="submission" date="2022-10" db="EMBL/GenBank/DDBJ databases">
        <title>Tapping the CABI collections for fungal endophytes: first genome assemblies for Collariella, Neodidymelliopsis, Ascochyta clinopodiicola, Didymella pomorum, Didymosphaeria variabile, Neocosmospora piperis and Neocucurbitaria cava.</title>
        <authorList>
            <person name="Hill R."/>
        </authorList>
    </citation>
    <scope>NUCLEOTIDE SEQUENCE</scope>
    <source>
        <strain evidence="9">IMI 356814</strain>
    </source>
</reference>
<dbReference type="GO" id="GO:0005506">
    <property type="term" value="F:iron ion binding"/>
    <property type="evidence" value="ECO:0007669"/>
    <property type="project" value="InterPro"/>
</dbReference>
<dbReference type="InterPro" id="IPR036396">
    <property type="entry name" value="Cyt_P450_sf"/>
</dbReference>
<evidence type="ECO:0000256" key="6">
    <source>
        <dbReference type="ARBA" id="ARBA00023004"/>
    </source>
</evidence>
<keyword evidence="6 7" id="KW-0408">Iron</keyword>
<dbReference type="InterPro" id="IPR034812">
    <property type="entry name" value="Ppo-like_N"/>
</dbReference>
<protein>
    <recommendedName>
        <fullName evidence="11">Heme peroxidase</fullName>
    </recommendedName>
</protein>
<comment type="caution">
    <text evidence="9">The sequence shown here is derived from an EMBL/GenBank/DDBJ whole genome shotgun (WGS) entry which is preliminary data.</text>
</comment>
<proteinExistence type="predicted"/>
<dbReference type="Pfam" id="PF03098">
    <property type="entry name" value="An_peroxidase"/>
    <property type="match status" value="2"/>
</dbReference>
<evidence type="ECO:0000256" key="8">
    <source>
        <dbReference type="SAM" id="MobiDB-lite"/>
    </source>
</evidence>
<dbReference type="AlphaFoldDB" id="A0A9W8Y7K6"/>
<feature type="region of interest" description="Disordered" evidence="8">
    <location>
        <begin position="1066"/>
        <end position="1125"/>
    </location>
</feature>
<organism evidence="9 10">
    <name type="scientific">Neocucurbitaria cava</name>
    <dbReference type="NCBI Taxonomy" id="798079"/>
    <lineage>
        <taxon>Eukaryota</taxon>
        <taxon>Fungi</taxon>
        <taxon>Dikarya</taxon>
        <taxon>Ascomycota</taxon>
        <taxon>Pezizomycotina</taxon>
        <taxon>Dothideomycetes</taxon>
        <taxon>Pleosporomycetidae</taxon>
        <taxon>Pleosporales</taxon>
        <taxon>Pleosporineae</taxon>
        <taxon>Cucurbitariaceae</taxon>
        <taxon>Neocucurbitaria</taxon>
    </lineage>
</organism>
<dbReference type="GO" id="GO:0004497">
    <property type="term" value="F:monooxygenase activity"/>
    <property type="evidence" value="ECO:0007669"/>
    <property type="project" value="InterPro"/>
</dbReference>
<keyword evidence="4" id="KW-0223">Dioxygenase</keyword>
<evidence type="ECO:0000256" key="4">
    <source>
        <dbReference type="ARBA" id="ARBA00022964"/>
    </source>
</evidence>
<dbReference type="GO" id="GO:0051213">
    <property type="term" value="F:dioxygenase activity"/>
    <property type="evidence" value="ECO:0007669"/>
    <property type="project" value="UniProtKB-KW"/>
</dbReference>
<gene>
    <name evidence="9" type="ORF">N0V83_004899</name>
</gene>
<keyword evidence="2 7" id="KW-0349">Heme</keyword>
<sequence>MPSQLRSLLGTIRKKPTKASDGRSAEAYGVKNEQKTSVINDVRNMGVKNAKFAVEAITTLASGEPLDDKDLLLEQGVEMLQSLPPNSGLSAKVSDGFISMLWNDLPHPCPTHAGPSARYRKHDGSGNNPHDPEMGKAGSPYARNVPPLKPKGPNLPDVEDVYEALLKRDGPFRPHPSGLNRLFFSFATVVIHECFQTSRTDPWINETSSYVDLSTLYGNTENEQKRVRTYQNGEIYPDSIASERIMMMPPGVVAVLLMFSRNHNHIAESLLSVNEDGKYKPWDSLDEKGRKWQDEDIFQITRNINVGFFASVVLRDYVAAILNTPRANSEWSLDLGKEIKQGGNRVERGTGSHVSVEFAVLYHWHAALSAADDKWMEDIVRSIFPDLRHVDDVTIEMFHEVMKHYGHDLMNKLPKDWTFGGLQRGADRKFKDDQLAELIKSCIEEPAHAFGAHGTPASLKVVDLLGQLQAREMFNVCTLNEFRRYLNLKPYETFEDWCSDKDTARAAELLYGHIENMELYPGLMAECTKPPMPGSGVCPGQTTGRGILDDAVALVRGDRFLSYDFNSNTLTQWGAALLSETTPGAYGGVFPRLLFQGLPGGFTGTSPYALLPFYTPEAAKGILAGNKVLEKYKLERPPNDYDIVSVQTQEGCKKVFEDRESFVVMYQAAIRQCTAGHDFMIGWDEQKKHDERSNILHKIFFEEGFEKNINEFFTTTVRTLIKQNSLEGAKGRMSIDIVRDVTNIAPILWLAERFALPLKTQEQPRGLLTIYEAFTAYLVLFMYQSFNILPANEWKLREGALKAAAPLRSIFETHLKTQTGMMEGFVDWMAKGSAFEVGPHADRIYHALADTKLPLGDQVGDCIGMGAPVAGNLTQQASLLIDLYLSAGYEKYKERIIQLAHTDPASSDRELQGFVYEGMRHVGVVPGLPRVATRDITVNDGVRGPISIKKGHTILIATSKAAMDPVAFPNPELLDPHRPFKDYTLLGHGMHFCFGARLVGPTLACTLREVFKLRNVRRAPGKQGRFTTTEHQLAGITMRHYLDASSKESPIPTSLRLHYDGDDVPASTASGGVNVNGANGPPQLLNGHTNTYANGQPSKYASGQSNGHANAGGDNEYGNAYTIAP</sequence>
<evidence type="ECO:0000256" key="7">
    <source>
        <dbReference type="PIRSR" id="PIRSR619791-2"/>
    </source>
</evidence>
<dbReference type="CDD" id="cd20612">
    <property type="entry name" value="CYP_LDS-like_C"/>
    <property type="match status" value="1"/>
</dbReference>
<feature type="region of interest" description="Disordered" evidence="8">
    <location>
        <begin position="113"/>
        <end position="140"/>
    </location>
</feature>
<dbReference type="OrthoDB" id="823504at2759"/>
<dbReference type="SUPFAM" id="SSF48264">
    <property type="entry name" value="Cytochrome P450"/>
    <property type="match status" value="1"/>
</dbReference>
<dbReference type="EMBL" id="JAPEUY010000008">
    <property type="protein sequence ID" value="KAJ4370381.1"/>
    <property type="molecule type" value="Genomic_DNA"/>
</dbReference>
<dbReference type="GO" id="GO:0004601">
    <property type="term" value="F:peroxidase activity"/>
    <property type="evidence" value="ECO:0007669"/>
    <property type="project" value="InterPro"/>
</dbReference>
<dbReference type="InterPro" id="IPR050783">
    <property type="entry name" value="Oxylipin_biosynth_metab"/>
</dbReference>
<dbReference type="Pfam" id="PF00067">
    <property type="entry name" value="p450"/>
    <property type="match status" value="1"/>
</dbReference>
<dbReference type="InterPro" id="IPR001128">
    <property type="entry name" value="Cyt_P450"/>
</dbReference>
<feature type="compositionally biased region" description="Low complexity" evidence="8">
    <location>
        <begin position="1071"/>
        <end position="1080"/>
    </location>
</feature>
<dbReference type="Proteomes" id="UP001140560">
    <property type="component" value="Unassembled WGS sequence"/>
</dbReference>
<evidence type="ECO:0008006" key="11">
    <source>
        <dbReference type="Google" id="ProtNLM"/>
    </source>
</evidence>
<keyword evidence="10" id="KW-1185">Reference proteome</keyword>
<evidence type="ECO:0000256" key="2">
    <source>
        <dbReference type="ARBA" id="ARBA00022617"/>
    </source>
</evidence>
<dbReference type="GO" id="GO:0020037">
    <property type="term" value="F:heme binding"/>
    <property type="evidence" value="ECO:0007669"/>
    <property type="project" value="InterPro"/>
</dbReference>
<dbReference type="InterPro" id="IPR037120">
    <property type="entry name" value="Haem_peroxidase_sf_animal"/>
</dbReference>
<evidence type="ECO:0000313" key="9">
    <source>
        <dbReference type="EMBL" id="KAJ4370381.1"/>
    </source>
</evidence>
<dbReference type="InterPro" id="IPR010255">
    <property type="entry name" value="Haem_peroxidase_sf"/>
</dbReference>
<dbReference type="CDD" id="cd09817">
    <property type="entry name" value="linoleate_diol_synthase_like"/>
    <property type="match status" value="1"/>
</dbReference>
<comment type="subunit">
    <text evidence="1">Homotetramer.</text>
</comment>
<dbReference type="PANTHER" id="PTHR11903:SF37">
    <property type="entry name" value="PSI-PRODUCING OXYGENASE A"/>
    <property type="match status" value="1"/>
</dbReference>
<dbReference type="PROSITE" id="PS50292">
    <property type="entry name" value="PEROXIDASE_3"/>
    <property type="match status" value="1"/>
</dbReference>
<evidence type="ECO:0000256" key="3">
    <source>
        <dbReference type="ARBA" id="ARBA00022723"/>
    </source>
</evidence>
<dbReference type="GO" id="GO:0016705">
    <property type="term" value="F:oxidoreductase activity, acting on paired donors, with incorporation or reduction of molecular oxygen"/>
    <property type="evidence" value="ECO:0007669"/>
    <property type="project" value="InterPro"/>
</dbReference>
<dbReference type="PANTHER" id="PTHR11903">
    <property type="entry name" value="PROSTAGLANDIN G/H SYNTHASE"/>
    <property type="match status" value="1"/>
</dbReference>
<feature type="region of interest" description="Disordered" evidence="8">
    <location>
        <begin position="1"/>
        <end position="28"/>
    </location>
</feature>
<dbReference type="Gene3D" id="1.10.630.10">
    <property type="entry name" value="Cytochrome P450"/>
    <property type="match status" value="1"/>
</dbReference>
<dbReference type="GO" id="GO:0006631">
    <property type="term" value="P:fatty acid metabolic process"/>
    <property type="evidence" value="ECO:0007669"/>
    <property type="project" value="UniProtKB-ARBA"/>
</dbReference>
<keyword evidence="5" id="KW-0560">Oxidoreductase</keyword>
<dbReference type="InterPro" id="IPR019791">
    <property type="entry name" value="Haem_peroxidase_animal"/>
</dbReference>
<keyword evidence="3 7" id="KW-0479">Metal-binding</keyword>
<accession>A0A9W8Y7K6</accession>
<evidence type="ECO:0000256" key="1">
    <source>
        <dbReference type="ARBA" id="ARBA00011881"/>
    </source>
</evidence>
<evidence type="ECO:0000313" key="10">
    <source>
        <dbReference type="Proteomes" id="UP001140560"/>
    </source>
</evidence>
<feature type="compositionally biased region" description="Polar residues" evidence="8">
    <location>
        <begin position="1086"/>
        <end position="1108"/>
    </location>
</feature>
<name>A0A9W8Y7K6_9PLEO</name>
<dbReference type="Gene3D" id="1.10.640.10">
    <property type="entry name" value="Haem peroxidase domain superfamily, animal type"/>
    <property type="match status" value="1"/>
</dbReference>